<organism evidence="11 12">
    <name type="scientific">Azospirillum thiophilum</name>
    <dbReference type="NCBI Taxonomy" id="528244"/>
    <lineage>
        <taxon>Bacteria</taxon>
        <taxon>Pseudomonadati</taxon>
        <taxon>Pseudomonadota</taxon>
        <taxon>Alphaproteobacteria</taxon>
        <taxon>Rhodospirillales</taxon>
        <taxon>Azospirillaceae</taxon>
        <taxon>Azospirillum</taxon>
    </lineage>
</organism>
<dbReference type="Gene3D" id="3.30.70.360">
    <property type="match status" value="1"/>
</dbReference>
<evidence type="ECO:0000256" key="9">
    <source>
        <dbReference type="ARBA" id="ARBA00023285"/>
    </source>
</evidence>
<dbReference type="RefSeq" id="WP_045584211.1">
    <property type="nucleotide sequence ID" value="NZ_CP012403.1"/>
</dbReference>
<dbReference type="CDD" id="cd03894">
    <property type="entry name" value="M20_ArgE"/>
    <property type="match status" value="1"/>
</dbReference>
<dbReference type="Pfam" id="PF07687">
    <property type="entry name" value="M20_dimer"/>
    <property type="match status" value="1"/>
</dbReference>
<reference evidence="12" key="1">
    <citation type="submission" date="2015-12" db="EMBL/GenBank/DDBJ databases">
        <title>Complete Genome Sequence of Azospirillum thiophilum BV-S.</title>
        <authorList>
            <person name="Fomenkov A."/>
            <person name="Vincze T."/>
            <person name="Grabovich M."/>
            <person name="Dubinina G."/>
            <person name="Orlova M."/>
            <person name="Belousova E."/>
            <person name="Roberts R.J."/>
        </authorList>
    </citation>
    <scope>NUCLEOTIDE SEQUENCE [LARGE SCALE GENOMIC DNA]</scope>
    <source>
        <strain evidence="12">BV-S</strain>
    </source>
</reference>
<gene>
    <name evidence="11" type="ORF">AL072_21295</name>
</gene>
<dbReference type="EC" id="3.5.1.16" evidence="11"/>
<dbReference type="EMBL" id="CP012403">
    <property type="protein sequence ID" value="ALG73534.1"/>
    <property type="molecule type" value="Genomic_DNA"/>
</dbReference>
<dbReference type="InterPro" id="IPR050072">
    <property type="entry name" value="Peptidase_M20A"/>
</dbReference>
<protein>
    <submittedName>
        <fullName evidence="11">Acetylornithine deacetylase</fullName>
        <ecNumber evidence="11">3.5.1.16</ecNumber>
    </submittedName>
</protein>
<dbReference type="AlphaFoldDB" id="A0AAC8W1Q1"/>
<dbReference type="InterPro" id="IPR002933">
    <property type="entry name" value="Peptidase_M20"/>
</dbReference>
<evidence type="ECO:0000313" key="11">
    <source>
        <dbReference type="EMBL" id="ALG73534.1"/>
    </source>
</evidence>
<evidence type="ECO:0000256" key="1">
    <source>
        <dbReference type="ARBA" id="ARBA00001947"/>
    </source>
</evidence>
<feature type="domain" description="Peptidase M20 dimerisation" evidence="10">
    <location>
        <begin position="170"/>
        <end position="278"/>
    </location>
</feature>
<evidence type="ECO:0000256" key="8">
    <source>
        <dbReference type="ARBA" id="ARBA00022833"/>
    </source>
</evidence>
<keyword evidence="9" id="KW-0170">Cobalt</keyword>
<dbReference type="PANTHER" id="PTHR43808">
    <property type="entry name" value="ACETYLORNITHINE DEACETYLASE"/>
    <property type="match status" value="1"/>
</dbReference>
<dbReference type="NCBIfam" id="TIGR01892">
    <property type="entry name" value="AcOrn-deacetyl"/>
    <property type="match status" value="1"/>
</dbReference>
<evidence type="ECO:0000256" key="4">
    <source>
        <dbReference type="ARBA" id="ARBA00022571"/>
    </source>
</evidence>
<dbReference type="InterPro" id="IPR010169">
    <property type="entry name" value="AcOrn-deacetyl"/>
</dbReference>
<keyword evidence="7 11" id="KW-0378">Hydrolase</keyword>
<keyword evidence="5" id="KW-0028">Amino-acid biosynthesis</keyword>
<comment type="similarity">
    <text evidence="2">Belongs to the peptidase M20A family. ArgE subfamily.</text>
</comment>
<evidence type="ECO:0000256" key="7">
    <source>
        <dbReference type="ARBA" id="ARBA00022801"/>
    </source>
</evidence>
<evidence type="ECO:0000256" key="6">
    <source>
        <dbReference type="ARBA" id="ARBA00022723"/>
    </source>
</evidence>
<comment type="cofactor">
    <cofactor evidence="1">
        <name>Zn(2+)</name>
        <dbReference type="ChEBI" id="CHEBI:29105"/>
    </cofactor>
</comment>
<dbReference type="InterPro" id="IPR011650">
    <property type="entry name" value="Peptidase_M20_dimer"/>
</dbReference>
<dbReference type="GO" id="GO:0006526">
    <property type="term" value="P:L-arginine biosynthetic process"/>
    <property type="evidence" value="ECO:0007669"/>
    <property type="project" value="UniProtKB-KW"/>
</dbReference>
<keyword evidence="8" id="KW-0862">Zinc</keyword>
<dbReference type="Pfam" id="PF01546">
    <property type="entry name" value="Peptidase_M20"/>
    <property type="match status" value="1"/>
</dbReference>
<accession>A0AAC8W1Q1</accession>
<keyword evidence="3" id="KW-0963">Cytoplasm</keyword>
<dbReference type="KEGG" id="ati:AL072_21295"/>
<evidence type="ECO:0000256" key="5">
    <source>
        <dbReference type="ARBA" id="ARBA00022605"/>
    </source>
</evidence>
<dbReference type="SUPFAM" id="SSF55031">
    <property type="entry name" value="Bacterial exopeptidase dimerisation domain"/>
    <property type="match status" value="1"/>
</dbReference>
<dbReference type="Proteomes" id="UP000069935">
    <property type="component" value="Chromosome 3"/>
</dbReference>
<keyword evidence="4" id="KW-0055">Arginine biosynthesis</keyword>
<dbReference type="Gene3D" id="3.40.630.10">
    <property type="entry name" value="Zn peptidases"/>
    <property type="match status" value="1"/>
</dbReference>
<dbReference type="GO" id="GO:0046872">
    <property type="term" value="F:metal ion binding"/>
    <property type="evidence" value="ECO:0007669"/>
    <property type="project" value="UniProtKB-KW"/>
</dbReference>
<evidence type="ECO:0000256" key="3">
    <source>
        <dbReference type="ARBA" id="ARBA00022490"/>
    </source>
</evidence>
<dbReference type="PROSITE" id="PS00758">
    <property type="entry name" value="ARGE_DAPE_CPG2_1"/>
    <property type="match status" value="1"/>
</dbReference>
<evidence type="ECO:0000259" key="10">
    <source>
        <dbReference type="Pfam" id="PF07687"/>
    </source>
</evidence>
<evidence type="ECO:0000256" key="2">
    <source>
        <dbReference type="ARBA" id="ARBA00005691"/>
    </source>
</evidence>
<dbReference type="InterPro" id="IPR001261">
    <property type="entry name" value="ArgE/DapE_CS"/>
</dbReference>
<evidence type="ECO:0000313" key="12">
    <source>
        <dbReference type="Proteomes" id="UP000069935"/>
    </source>
</evidence>
<dbReference type="PANTHER" id="PTHR43808:SF31">
    <property type="entry name" value="N-ACETYL-L-CITRULLINE DEACETYLASE"/>
    <property type="match status" value="1"/>
</dbReference>
<dbReference type="GO" id="GO:0008777">
    <property type="term" value="F:acetylornithine deacetylase activity"/>
    <property type="evidence" value="ECO:0007669"/>
    <property type="project" value="UniProtKB-EC"/>
</dbReference>
<dbReference type="InterPro" id="IPR036264">
    <property type="entry name" value="Bact_exopeptidase_dim_dom"/>
</dbReference>
<reference evidence="11 12" key="2">
    <citation type="journal article" date="2016" name="Genome Announc.">
        <title>Complete Genome Sequence of a Strain of Azospirillum thiophilum Isolated from a Sulfide Spring.</title>
        <authorList>
            <person name="Fomenkov A."/>
            <person name="Vincze T."/>
            <person name="Grabovich M."/>
            <person name="Anton B.P."/>
            <person name="Dubinina G."/>
            <person name="Orlova M."/>
            <person name="Belousova E."/>
            <person name="Roberts R.J."/>
        </authorList>
    </citation>
    <scope>NUCLEOTIDE SEQUENCE [LARGE SCALE GENOMIC DNA]</scope>
    <source>
        <strain evidence="11 12">BV-S</strain>
    </source>
</reference>
<sequence>MTATIDILERLIAFRTVSRDSNLELIRWVQERLEAVGAATWLVPSEDGRKANLFATLGPADRPGVLLSGHSDVVPVEGQAWTGDPFRLIRRDGKLFGRGTADMKGFIAAALALFDRAAGLTLAQPLHLALSYDEEVGCLGVRRLIEMMAALPVRPRFCIVGEPTGMQVVTAHKGKTALRADCRGVECHSSLAPQGLNAIHMASDLLTGLRRIQDRLRDDGAQDGGYDVPWTTVHAGVIQGGEALNIVPNRCRLDFEIRHLPQDPVEPLLDSIQAEADAIVSRLRPDFPGAALTISELSSYPALDTDSNAEVVAFVKALTGGNSTGKISFGTEGGLFQRRLSMPTVVCGPGSIGEAHKPDEFVTEDQLAACDRMLDALLARLLHHA</sequence>
<dbReference type="PROSITE" id="PS00759">
    <property type="entry name" value="ARGE_DAPE_CPG2_2"/>
    <property type="match status" value="1"/>
</dbReference>
<dbReference type="SUPFAM" id="SSF53187">
    <property type="entry name" value="Zn-dependent exopeptidases"/>
    <property type="match status" value="1"/>
</dbReference>
<keyword evidence="6" id="KW-0479">Metal-binding</keyword>
<keyword evidence="12" id="KW-1185">Reference proteome</keyword>
<name>A0AAC8W1Q1_9PROT</name>
<dbReference type="NCBIfam" id="NF005710">
    <property type="entry name" value="PRK07522.1"/>
    <property type="match status" value="1"/>
</dbReference>
<proteinExistence type="inferred from homology"/>